<gene>
    <name evidence="1" type="ORF">SCALOS_LOCUS6034</name>
</gene>
<organism evidence="1 2">
    <name type="scientific">Scutellospora calospora</name>
    <dbReference type="NCBI Taxonomy" id="85575"/>
    <lineage>
        <taxon>Eukaryota</taxon>
        <taxon>Fungi</taxon>
        <taxon>Fungi incertae sedis</taxon>
        <taxon>Mucoromycota</taxon>
        <taxon>Glomeromycotina</taxon>
        <taxon>Glomeromycetes</taxon>
        <taxon>Diversisporales</taxon>
        <taxon>Gigasporaceae</taxon>
        <taxon>Scutellospora</taxon>
    </lineage>
</organism>
<name>A0ACA9M873_9GLOM</name>
<sequence length="69" mass="7425">RSTDSSSTTALIIPPIITPAPTPTPTKPTSHISSELPITSLQPTPSYKAFLPNSGGNVKSSWFKDMEIW</sequence>
<feature type="non-terminal residue" evidence="1">
    <location>
        <position position="1"/>
    </location>
</feature>
<evidence type="ECO:0000313" key="1">
    <source>
        <dbReference type="EMBL" id="CAG8576344.1"/>
    </source>
</evidence>
<accession>A0ACA9M873</accession>
<dbReference type="EMBL" id="CAJVPM010010793">
    <property type="protein sequence ID" value="CAG8576344.1"/>
    <property type="molecule type" value="Genomic_DNA"/>
</dbReference>
<evidence type="ECO:0000313" key="2">
    <source>
        <dbReference type="Proteomes" id="UP000789860"/>
    </source>
</evidence>
<reference evidence="1" key="1">
    <citation type="submission" date="2021-06" db="EMBL/GenBank/DDBJ databases">
        <authorList>
            <person name="Kallberg Y."/>
            <person name="Tangrot J."/>
            <person name="Rosling A."/>
        </authorList>
    </citation>
    <scope>NUCLEOTIDE SEQUENCE</scope>
    <source>
        <strain evidence="1">AU212A</strain>
    </source>
</reference>
<protein>
    <submittedName>
        <fullName evidence="1">654_t:CDS:1</fullName>
    </submittedName>
</protein>
<dbReference type="Proteomes" id="UP000789860">
    <property type="component" value="Unassembled WGS sequence"/>
</dbReference>
<comment type="caution">
    <text evidence="1">The sequence shown here is derived from an EMBL/GenBank/DDBJ whole genome shotgun (WGS) entry which is preliminary data.</text>
</comment>
<feature type="non-terminal residue" evidence="1">
    <location>
        <position position="69"/>
    </location>
</feature>
<keyword evidence="2" id="KW-1185">Reference proteome</keyword>
<proteinExistence type="predicted"/>